<accession>A0A1H8JU27</accession>
<dbReference type="RefSeq" id="WP_091817748.1">
    <property type="nucleotide sequence ID" value="NZ_FOCW01000008.1"/>
</dbReference>
<feature type="transmembrane region" description="Helical" evidence="1">
    <location>
        <begin position="308"/>
        <end position="332"/>
    </location>
</feature>
<feature type="transmembrane region" description="Helical" evidence="1">
    <location>
        <begin position="363"/>
        <end position="381"/>
    </location>
</feature>
<feature type="transmembrane region" description="Helical" evidence="1">
    <location>
        <begin position="101"/>
        <end position="119"/>
    </location>
</feature>
<name>A0A1H8JU27_9BURK</name>
<evidence type="ECO:0000313" key="2">
    <source>
        <dbReference type="EMBL" id="SEN84209.1"/>
    </source>
</evidence>
<feature type="transmembrane region" description="Helical" evidence="1">
    <location>
        <begin position="71"/>
        <end position="89"/>
    </location>
</feature>
<feature type="transmembrane region" description="Helical" evidence="1">
    <location>
        <begin position="189"/>
        <end position="216"/>
    </location>
</feature>
<keyword evidence="1" id="KW-1133">Transmembrane helix</keyword>
<dbReference type="EMBL" id="FOCW01000008">
    <property type="protein sequence ID" value="SEN84209.1"/>
    <property type="molecule type" value="Genomic_DNA"/>
</dbReference>
<protein>
    <recommendedName>
        <fullName evidence="4">O-antigen ligase like membrane protein</fullName>
    </recommendedName>
</protein>
<keyword evidence="1" id="KW-0812">Transmembrane</keyword>
<proteinExistence type="predicted"/>
<feature type="transmembrane region" description="Helical" evidence="1">
    <location>
        <begin position="131"/>
        <end position="150"/>
    </location>
</feature>
<feature type="transmembrane region" description="Helical" evidence="1">
    <location>
        <begin position="228"/>
        <end position="247"/>
    </location>
</feature>
<reference evidence="2 3" key="1">
    <citation type="submission" date="2016-10" db="EMBL/GenBank/DDBJ databases">
        <authorList>
            <person name="de Groot N.N."/>
        </authorList>
    </citation>
    <scope>NUCLEOTIDE SEQUENCE [LARGE SCALE GENOMIC DNA]</scope>
    <source>
        <strain evidence="2 3">DSM 15123</strain>
    </source>
</reference>
<keyword evidence="3" id="KW-1185">Reference proteome</keyword>
<gene>
    <name evidence="2" type="ORF">SAMN02745977_02152</name>
</gene>
<sequence>MRFSFSLRGVSGLLAFLLIFPAYVAYQSAVQFDLIPRFLGGYYTFGAVAAMPFAVWAYFQSRGRARVLVEILFFLFLALFSLVVIYGYFSGANRLIVNPHIAYILKIFSLYFVAMGFAWENSGYQKRLRWLLLLFCFYIIIASASGTYVVDYESLGDLEDRLNYQGVGLAIFVMMVAAVPSANSRVRMFLWPCVFLALYFVGARSEFLAAILAFLLVEFAKSHNPLKFFSSMLFIFFGIVLLGYFFVTEVNDRMVQILSIGQDQSVSERLVFQREALKTIVDNPLVGSYASYPPGAYSHDIFSAYVDLGLLGFGVLIFLYVLSTFHLINLFLKGERGDLFLVALLLILSSFMLLLVAKNYTYLLVPVAVGAYVRFYVSRYYDRGV</sequence>
<dbReference type="Proteomes" id="UP000199531">
    <property type="component" value="Unassembled WGS sequence"/>
</dbReference>
<feature type="transmembrane region" description="Helical" evidence="1">
    <location>
        <begin position="338"/>
        <end position="356"/>
    </location>
</feature>
<keyword evidence="1" id="KW-0472">Membrane</keyword>
<evidence type="ECO:0000256" key="1">
    <source>
        <dbReference type="SAM" id="Phobius"/>
    </source>
</evidence>
<organism evidence="2 3">
    <name type="scientific">Brachymonas denitrificans DSM 15123</name>
    <dbReference type="NCBI Taxonomy" id="1121117"/>
    <lineage>
        <taxon>Bacteria</taxon>
        <taxon>Pseudomonadati</taxon>
        <taxon>Pseudomonadota</taxon>
        <taxon>Betaproteobacteria</taxon>
        <taxon>Burkholderiales</taxon>
        <taxon>Comamonadaceae</taxon>
        <taxon>Brachymonas</taxon>
    </lineage>
</organism>
<feature type="transmembrane region" description="Helical" evidence="1">
    <location>
        <begin position="40"/>
        <end position="59"/>
    </location>
</feature>
<evidence type="ECO:0000313" key="3">
    <source>
        <dbReference type="Proteomes" id="UP000199531"/>
    </source>
</evidence>
<feature type="transmembrane region" description="Helical" evidence="1">
    <location>
        <begin position="162"/>
        <end position="182"/>
    </location>
</feature>
<dbReference type="OrthoDB" id="7033387at2"/>
<dbReference type="STRING" id="1121117.SAMN02745977_02152"/>
<evidence type="ECO:0008006" key="4">
    <source>
        <dbReference type="Google" id="ProtNLM"/>
    </source>
</evidence>
<dbReference type="AlphaFoldDB" id="A0A1H8JU27"/>